<gene>
    <name evidence="1" type="ORF">AU467_34190</name>
</gene>
<name>A0A101KLS6_RHILI</name>
<evidence type="ECO:0000313" key="1">
    <source>
        <dbReference type="EMBL" id="KUM23149.1"/>
    </source>
</evidence>
<evidence type="ECO:0000313" key="2">
    <source>
        <dbReference type="Proteomes" id="UP000053176"/>
    </source>
</evidence>
<proteinExistence type="predicted"/>
<reference evidence="1 2" key="1">
    <citation type="submission" date="2015-12" db="EMBL/GenBank/DDBJ databases">
        <title>Draft genome sequence of Mesorhizobium sp. UFLA 01-765, a multitolerant efficient symbiont and plant-growth promoting strain isolated from Zn-mining soil using Leucaena leucocephala as a trap plant.</title>
        <authorList>
            <person name="Rangel W.M."/>
            <person name="Thijs S."/>
            <person name="Longatti S.M."/>
            <person name="Moreira F.M."/>
            <person name="Weyens N."/>
            <person name="Vangronsveld J."/>
            <person name="Van Hamme J.D."/>
            <person name="Bottos E.M."/>
            <person name="Rineau F."/>
        </authorList>
    </citation>
    <scope>NUCLEOTIDE SEQUENCE [LARGE SCALE GENOMIC DNA]</scope>
    <source>
        <strain evidence="1 2">UFLA 01-765</strain>
    </source>
</reference>
<sequence>MWFDFIQLLERAIKVQRKQLFAGYAVCKQRAVKKIPGAAVVRERSRPWECLEIPKFNPVRWPAFREFAFIVSQDRTALIPSYGDSFNTRSCGPIGTDVWHFLTALPKVFEMWLEVRRQGQFATEVDNVPFHLVQLDHCLKAGGGIGP</sequence>
<accession>A0A101KLS6</accession>
<dbReference type="Proteomes" id="UP000053176">
    <property type="component" value="Unassembled WGS sequence"/>
</dbReference>
<comment type="caution">
    <text evidence="1">The sequence shown here is derived from an EMBL/GenBank/DDBJ whole genome shotgun (WGS) entry which is preliminary data.</text>
</comment>
<protein>
    <submittedName>
        <fullName evidence="1">Uncharacterized protein</fullName>
    </submittedName>
</protein>
<dbReference type="EMBL" id="LPWA01000180">
    <property type="protein sequence ID" value="KUM23149.1"/>
    <property type="molecule type" value="Genomic_DNA"/>
</dbReference>
<dbReference type="AlphaFoldDB" id="A0A101KLS6"/>
<organism evidence="1 2">
    <name type="scientific">Rhizobium loti</name>
    <name type="common">Mesorhizobium loti</name>
    <dbReference type="NCBI Taxonomy" id="381"/>
    <lineage>
        <taxon>Bacteria</taxon>
        <taxon>Pseudomonadati</taxon>
        <taxon>Pseudomonadota</taxon>
        <taxon>Alphaproteobacteria</taxon>
        <taxon>Hyphomicrobiales</taxon>
        <taxon>Phyllobacteriaceae</taxon>
        <taxon>Mesorhizobium</taxon>
    </lineage>
</organism>